<dbReference type="EMBL" id="ABDG02000025">
    <property type="protein sequence ID" value="EHK43999.1"/>
    <property type="molecule type" value="Genomic_DNA"/>
</dbReference>
<dbReference type="AlphaFoldDB" id="G9NZV2"/>
<evidence type="ECO:0000313" key="2">
    <source>
        <dbReference type="Proteomes" id="UP000005426"/>
    </source>
</evidence>
<dbReference type="Proteomes" id="UP000005426">
    <property type="component" value="Unassembled WGS sequence"/>
</dbReference>
<sequence length="451" mass="51179">MPKIRAQVRIEYSRRQMLGTHQPQAQHTGNALQELLDSSDGLRALRTWNMDGWRWHRRRRSCLDQSDYAHLARTTHSANASAQACICRFYSCTCSTRKMASEPLSVKCRVPPCLGIGTSSAGSWYLQRFPGDYGMDKYKYKLHMPVAISVPLLVSHRAASLSYGPAKKHRPALTTTSFNAAQTWHRHQTHASRHRLSLFSSLGSNRCKAYKHISWTPELVPVQVVLLPIVVHDHELLQAPNLLEVVLFLIRASFRASLAEEELDQQRRIYSGLLRTRPDSLREWVCITVGHVKSALHVPTCSAGTQGYNMATFQVQYSFLRAAPAVSLRNTTTALYSFLHGLHIHPCYDAGSAEDGPTRVLHLGSLLTLSRSDKESFSVHTTALYKYIHRVTGLHMRCDVGMEYCKCSAAESSFLDDISMRINLVHTRTAQYCQQHQHYEKKMSRDLYILQ</sequence>
<proteinExistence type="predicted"/>
<keyword evidence="2" id="KW-1185">Reference proteome</keyword>
<gene>
    <name evidence="1" type="ORF">TRIATDRAFT_284732</name>
</gene>
<organism evidence="1 2">
    <name type="scientific">Hypocrea atroviridis (strain ATCC 20476 / IMI 206040)</name>
    <name type="common">Trichoderma atroviride</name>
    <dbReference type="NCBI Taxonomy" id="452589"/>
    <lineage>
        <taxon>Eukaryota</taxon>
        <taxon>Fungi</taxon>
        <taxon>Dikarya</taxon>
        <taxon>Ascomycota</taxon>
        <taxon>Pezizomycotina</taxon>
        <taxon>Sordariomycetes</taxon>
        <taxon>Hypocreomycetidae</taxon>
        <taxon>Hypocreales</taxon>
        <taxon>Hypocreaceae</taxon>
        <taxon>Trichoderma</taxon>
    </lineage>
</organism>
<accession>G9NZV2</accession>
<name>G9NZV2_HYPAI</name>
<comment type="caution">
    <text evidence="1">The sequence shown here is derived from an EMBL/GenBank/DDBJ whole genome shotgun (WGS) entry which is preliminary data.</text>
</comment>
<dbReference type="HOGENOM" id="CLU_606988_0_0_1"/>
<reference evidence="1 2" key="1">
    <citation type="journal article" date="2011" name="Genome Biol.">
        <title>Comparative genome sequence analysis underscores mycoparasitism as the ancestral life style of Trichoderma.</title>
        <authorList>
            <person name="Kubicek C.P."/>
            <person name="Herrera-Estrella A."/>
            <person name="Seidl-Seiboth V."/>
            <person name="Martinez D.A."/>
            <person name="Druzhinina I.S."/>
            <person name="Thon M."/>
            <person name="Zeilinger S."/>
            <person name="Casas-Flores S."/>
            <person name="Horwitz B.A."/>
            <person name="Mukherjee P.K."/>
            <person name="Mukherjee M."/>
            <person name="Kredics L."/>
            <person name="Alcaraz L.D."/>
            <person name="Aerts A."/>
            <person name="Antal Z."/>
            <person name="Atanasova L."/>
            <person name="Cervantes-Badillo M.G."/>
            <person name="Challacombe J."/>
            <person name="Chertkov O."/>
            <person name="McCluskey K."/>
            <person name="Coulpier F."/>
            <person name="Deshpande N."/>
            <person name="von Doehren H."/>
            <person name="Ebbole D.J."/>
            <person name="Esquivel-Naranjo E.U."/>
            <person name="Fekete E."/>
            <person name="Flipphi M."/>
            <person name="Glaser F."/>
            <person name="Gomez-Rodriguez E.Y."/>
            <person name="Gruber S."/>
            <person name="Han C."/>
            <person name="Henrissat B."/>
            <person name="Hermosa R."/>
            <person name="Hernandez-Onate M."/>
            <person name="Karaffa L."/>
            <person name="Kosti I."/>
            <person name="Le Crom S."/>
            <person name="Lindquist E."/>
            <person name="Lucas S."/>
            <person name="Luebeck M."/>
            <person name="Luebeck P.S."/>
            <person name="Margeot A."/>
            <person name="Metz B."/>
            <person name="Misra M."/>
            <person name="Nevalainen H."/>
            <person name="Omann M."/>
            <person name="Packer N."/>
            <person name="Perrone G."/>
            <person name="Uresti-Rivera E.E."/>
            <person name="Salamov A."/>
            <person name="Schmoll M."/>
            <person name="Seiboth B."/>
            <person name="Shapiro H."/>
            <person name="Sukno S."/>
            <person name="Tamayo-Ramos J.A."/>
            <person name="Tisch D."/>
            <person name="Wiest A."/>
            <person name="Wilkinson H.H."/>
            <person name="Zhang M."/>
            <person name="Coutinho P.M."/>
            <person name="Kenerley C.M."/>
            <person name="Monte E."/>
            <person name="Baker S.E."/>
            <person name="Grigoriev I.V."/>
        </authorList>
    </citation>
    <scope>NUCLEOTIDE SEQUENCE [LARGE SCALE GENOMIC DNA]</scope>
    <source>
        <strain evidence="2">ATCC 20476 / IMI 206040</strain>
    </source>
</reference>
<protein>
    <submittedName>
        <fullName evidence="1">Uncharacterized protein</fullName>
    </submittedName>
</protein>
<evidence type="ECO:0000313" key="1">
    <source>
        <dbReference type="EMBL" id="EHK43999.1"/>
    </source>
</evidence>